<organism evidence="10 11">
    <name type="scientific">Candidatus Gottesmanbacteria bacterium GW2011_GWA2_42_18</name>
    <dbReference type="NCBI Taxonomy" id="1618442"/>
    <lineage>
        <taxon>Bacteria</taxon>
        <taxon>Candidatus Gottesmaniibacteriota</taxon>
    </lineage>
</organism>
<sequence length="626" mass="71015">MALHEQVSQAPAPQEQRQSGPQLTWDLSPLFDGDNDPRIAIERGEIEAASQDFIGKWGGDRTDYLRDPDLLRQALDDYAGFLSKSGNGGGSAQYYFQLRAAQNQSDPDIKAKKDMIDDFAIGIQDSMRFFRINIAQIPLEIQQELIASPALQEYQHWLGGRWAEVSHLLSEGEENILARLELGAYEDWMSMTSKLLSRKTPITLDADGRRRKKPFTSLGGVMRSPDKAVRDDAARAFNQVVEINSDVAEHELNAILRHRKDIDHFRNFDRPDAQRHLQDDVDSTVVDALVAAVTKRFDIAKRFYQLKAKLLGVPQLEYHERNVEMIFGGKGRTYTYEEAVDLVHSVMGELDPEFGEIFTRFVQNRQLDVFPRQGKTGGAFCAYDRLTTPTYILLNHTGILNDVTTLAHESGHGINNELMRNRQNELNFATSTATAEVASTFMEDFVLQRLLDGVDDRQRMEILMEKLNDEIGAIPRQVACYRFEQALHGKYREKGYLSKSEIGALFQEHMAAYMGDAVEQSKGSENWWVAWPHIRYYFYVSTYASGLLISKSLQRMVKQDPGRIADVKEFLSAGTSESPQDIFARLGIDISDPKFWDQGLDEIEAEMAEVEALARKLGKIDNIEPI</sequence>
<dbReference type="AlphaFoldDB" id="A0A0G1CEF5"/>
<comment type="caution">
    <text evidence="10">The sequence shown here is derived from an EMBL/GenBank/DDBJ whole genome shotgun (WGS) entry which is preliminary data.</text>
</comment>
<evidence type="ECO:0000256" key="5">
    <source>
        <dbReference type="ARBA" id="ARBA00023049"/>
    </source>
</evidence>
<evidence type="ECO:0000313" key="11">
    <source>
        <dbReference type="Proteomes" id="UP000034320"/>
    </source>
</evidence>
<evidence type="ECO:0000256" key="6">
    <source>
        <dbReference type="RuleBase" id="RU003435"/>
    </source>
</evidence>
<feature type="region of interest" description="Disordered" evidence="7">
    <location>
        <begin position="1"/>
        <end position="29"/>
    </location>
</feature>
<dbReference type="GO" id="GO:0004222">
    <property type="term" value="F:metalloendopeptidase activity"/>
    <property type="evidence" value="ECO:0007669"/>
    <property type="project" value="InterPro"/>
</dbReference>
<keyword evidence="5 6" id="KW-0482">Metalloprotease</keyword>
<proteinExistence type="inferred from homology"/>
<comment type="similarity">
    <text evidence="6">Belongs to the peptidase M3 family.</text>
</comment>
<accession>A0A0G1CEF5</accession>
<keyword evidence="4 6" id="KW-0862">Zinc</keyword>
<evidence type="ECO:0000313" key="10">
    <source>
        <dbReference type="EMBL" id="KKS48028.1"/>
    </source>
</evidence>
<evidence type="ECO:0000259" key="9">
    <source>
        <dbReference type="Pfam" id="PF08439"/>
    </source>
</evidence>
<feature type="compositionally biased region" description="Polar residues" evidence="7">
    <location>
        <begin position="1"/>
        <end position="22"/>
    </location>
</feature>
<dbReference type="CDD" id="cd09610">
    <property type="entry name" value="M3B_PepF"/>
    <property type="match status" value="1"/>
</dbReference>
<keyword evidence="3 6" id="KW-0378">Hydrolase</keyword>
<name>A0A0G1CEF5_9BACT</name>
<dbReference type="InterPro" id="IPR001567">
    <property type="entry name" value="Pept_M3A_M3B_dom"/>
</dbReference>
<comment type="cofactor">
    <cofactor evidence="6">
        <name>Zn(2+)</name>
        <dbReference type="ChEBI" id="CHEBI:29105"/>
    </cofactor>
    <text evidence="6">Binds 1 zinc ion.</text>
</comment>
<dbReference type="InterPro" id="IPR042088">
    <property type="entry name" value="OligoPept_F_C"/>
</dbReference>
<dbReference type="InterPro" id="IPR013647">
    <property type="entry name" value="OligopepF_N_dom"/>
</dbReference>
<keyword evidence="1 6" id="KW-0645">Protease</keyword>
<evidence type="ECO:0000259" key="8">
    <source>
        <dbReference type="Pfam" id="PF01432"/>
    </source>
</evidence>
<dbReference type="GO" id="GO:0006508">
    <property type="term" value="P:proteolysis"/>
    <property type="evidence" value="ECO:0007669"/>
    <property type="project" value="UniProtKB-KW"/>
</dbReference>
<dbReference type="Gene3D" id="1.20.140.70">
    <property type="entry name" value="Oligopeptidase f, N-terminal domain"/>
    <property type="match status" value="1"/>
</dbReference>
<dbReference type="SUPFAM" id="SSF55486">
    <property type="entry name" value="Metalloproteases ('zincins'), catalytic domain"/>
    <property type="match status" value="1"/>
</dbReference>
<reference evidence="10 11" key="1">
    <citation type="journal article" date="2015" name="Nature">
        <title>rRNA introns, odd ribosomes, and small enigmatic genomes across a large radiation of phyla.</title>
        <authorList>
            <person name="Brown C.T."/>
            <person name="Hug L.A."/>
            <person name="Thomas B.C."/>
            <person name="Sharon I."/>
            <person name="Castelle C.J."/>
            <person name="Singh A."/>
            <person name="Wilkins M.J."/>
            <person name="Williams K.H."/>
            <person name="Banfield J.F."/>
        </authorList>
    </citation>
    <scope>NUCLEOTIDE SEQUENCE [LARGE SCALE GENOMIC DNA]</scope>
</reference>
<evidence type="ECO:0000256" key="1">
    <source>
        <dbReference type="ARBA" id="ARBA00022670"/>
    </source>
</evidence>
<evidence type="ECO:0000256" key="4">
    <source>
        <dbReference type="ARBA" id="ARBA00022833"/>
    </source>
</evidence>
<dbReference type="Gene3D" id="1.10.1370.20">
    <property type="entry name" value="Oligoendopeptidase f, C-terminal domain"/>
    <property type="match status" value="1"/>
</dbReference>
<evidence type="ECO:0000256" key="2">
    <source>
        <dbReference type="ARBA" id="ARBA00022723"/>
    </source>
</evidence>
<evidence type="ECO:0000256" key="3">
    <source>
        <dbReference type="ARBA" id="ARBA00022801"/>
    </source>
</evidence>
<protein>
    <submittedName>
        <fullName evidence="10">Oligoendopeptidase F</fullName>
    </submittedName>
</protein>
<feature type="domain" description="Peptidase M3A/M3B catalytic" evidence="8">
    <location>
        <begin position="222"/>
        <end position="600"/>
    </location>
</feature>
<dbReference type="Pfam" id="PF08439">
    <property type="entry name" value="Peptidase_M3_N"/>
    <property type="match status" value="1"/>
</dbReference>
<dbReference type="GO" id="GO:0046872">
    <property type="term" value="F:metal ion binding"/>
    <property type="evidence" value="ECO:0007669"/>
    <property type="project" value="UniProtKB-UniRule"/>
</dbReference>
<feature type="domain" description="Oligopeptidase F N-terminal" evidence="9">
    <location>
        <begin position="134"/>
        <end position="190"/>
    </location>
</feature>
<evidence type="ECO:0000256" key="7">
    <source>
        <dbReference type="SAM" id="MobiDB-lite"/>
    </source>
</evidence>
<dbReference type="Proteomes" id="UP000034320">
    <property type="component" value="Unassembled WGS sequence"/>
</dbReference>
<gene>
    <name evidence="10" type="ORF">UV09_C0001G0060</name>
</gene>
<dbReference type="EMBL" id="LCDD01000001">
    <property type="protein sequence ID" value="KKS48028.1"/>
    <property type="molecule type" value="Genomic_DNA"/>
</dbReference>
<keyword evidence="2 6" id="KW-0479">Metal-binding</keyword>
<dbReference type="Pfam" id="PF01432">
    <property type="entry name" value="Peptidase_M3"/>
    <property type="match status" value="1"/>
</dbReference>